<evidence type="ECO:0000313" key="1">
    <source>
        <dbReference type="EMBL" id="AHC94213.1"/>
    </source>
</evidence>
<protein>
    <submittedName>
        <fullName evidence="1">Uncharacterized protein</fullName>
    </submittedName>
</protein>
<name>V9VEY1_9CAUD</name>
<sequence>MNKTFINKRGHEYSIISEPFKRNSQWFVGIRFTDTGSIRFVRKTIALAGQAKDMYAKDVYGVGCKGDTKKVGNERQYQIWRNMLSRCYVERDEKYHVYGGAGITVAERWLCFENFVNDLPDLLNYDEELFFSGKLQLDKDLICEEEGISPKIYSKDTCLFLTHKENIALQRGKSKPKSLPDKPIIKATNIETGEEELVYDVVNYCKEKGLGKTSIYRRLNGETKNKSYKGFIFERI</sequence>
<dbReference type="RefSeq" id="YP_009007013.1">
    <property type="nucleotide sequence ID" value="NC_023574.1"/>
</dbReference>
<dbReference type="Proteomes" id="UP000018883">
    <property type="component" value="Segment"/>
</dbReference>
<keyword evidence="2" id="KW-1185">Reference proteome</keyword>
<evidence type="ECO:0000313" key="2">
    <source>
        <dbReference type="Proteomes" id="UP000018883"/>
    </source>
</evidence>
<reference evidence="1 2" key="1">
    <citation type="journal article" date="2014" name="Front. Microbiol.">
        <title>Phages of non-dairy lactococci: isolation and characterization of ?L47, a phage infecting the grass isolate Lactococcus lactis ssp. cremoris DPC6860.</title>
        <authorList>
            <person name="Cavanagh D."/>
            <person name="Guinane C.M."/>
            <person name="Neve H."/>
            <person name="Coffey A."/>
            <person name="Ross R.P."/>
            <person name="Fitzgerald G.F."/>
            <person name="McAuliffe O."/>
        </authorList>
    </citation>
    <scope>NUCLEOTIDE SEQUENCE [LARGE SCALE GENOMIC DNA]</scope>
</reference>
<accession>V9VEY1</accession>
<gene>
    <name evidence="1" type="ORF">T548_0135</name>
</gene>
<dbReference type="KEGG" id="vg:18503691"/>
<dbReference type="OrthoDB" id="16085at10239"/>
<organism evidence="1 2">
    <name type="scientific">Lactococcus phage phiL47</name>
    <dbReference type="NCBI Taxonomy" id="1412875"/>
    <lineage>
        <taxon>Viruses</taxon>
        <taxon>Duplodnaviria</taxon>
        <taxon>Heunggongvirae</taxon>
        <taxon>Uroviricota</taxon>
        <taxon>Caudoviricetes</taxon>
        <taxon>Audreyjarvisvirus</taxon>
        <taxon>Audreyjarvisvirus L47</taxon>
    </lineage>
</organism>
<proteinExistence type="predicted"/>
<dbReference type="GeneID" id="18503691"/>
<dbReference type="EMBL" id="KF926093">
    <property type="protein sequence ID" value="AHC94213.1"/>
    <property type="molecule type" value="Genomic_DNA"/>
</dbReference>